<dbReference type="Proteomes" id="UP001054889">
    <property type="component" value="Unassembled WGS sequence"/>
</dbReference>
<gene>
    <name evidence="4" type="primary">gb08693</name>
    <name evidence="4" type="ORF">PR202_gb08693</name>
</gene>
<dbReference type="InterPro" id="IPR035979">
    <property type="entry name" value="RBD_domain_sf"/>
</dbReference>
<name>A0AAV5EF94_ELECO</name>
<dbReference type="PROSITE" id="PS50102">
    <property type="entry name" value="RRM"/>
    <property type="match status" value="1"/>
</dbReference>
<evidence type="ECO:0000313" key="5">
    <source>
        <dbReference type="Proteomes" id="UP001054889"/>
    </source>
</evidence>
<evidence type="ECO:0000313" key="4">
    <source>
        <dbReference type="EMBL" id="GJN21232.1"/>
    </source>
</evidence>
<dbReference type="InterPro" id="IPR012677">
    <property type="entry name" value="Nucleotide-bd_a/b_plait_sf"/>
</dbReference>
<dbReference type="InterPro" id="IPR000504">
    <property type="entry name" value="RRM_dom"/>
</dbReference>
<dbReference type="AlphaFoldDB" id="A0AAV5EF94"/>
<dbReference type="SMART" id="SM00360">
    <property type="entry name" value="RRM"/>
    <property type="match status" value="1"/>
</dbReference>
<organism evidence="4 5">
    <name type="scientific">Eleusine coracana subsp. coracana</name>
    <dbReference type="NCBI Taxonomy" id="191504"/>
    <lineage>
        <taxon>Eukaryota</taxon>
        <taxon>Viridiplantae</taxon>
        <taxon>Streptophyta</taxon>
        <taxon>Embryophyta</taxon>
        <taxon>Tracheophyta</taxon>
        <taxon>Spermatophyta</taxon>
        <taxon>Magnoliopsida</taxon>
        <taxon>Liliopsida</taxon>
        <taxon>Poales</taxon>
        <taxon>Poaceae</taxon>
        <taxon>PACMAD clade</taxon>
        <taxon>Chloridoideae</taxon>
        <taxon>Cynodonteae</taxon>
        <taxon>Eleusininae</taxon>
        <taxon>Eleusine</taxon>
    </lineage>
</organism>
<feature type="domain" description="RRM" evidence="3">
    <location>
        <begin position="1"/>
        <end position="70"/>
    </location>
</feature>
<dbReference type="SUPFAM" id="SSF54928">
    <property type="entry name" value="RNA-binding domain, RBD"/>
    <property type="match status" value="1"/>
</dbReference>
<feature type="compositionally biased region" description="Basic and acidic residues" evidence="2">
    <location>
        <begin position="86"/>
        <end position="106"/>
    </location>
</feature>
<accession>A0AAV5EF94</accession>
<dbReference type="Gene3D" id="3.30.70.330">
    <property type="match status" value="1"/>
</dbReference>
<dbReference type="EMBL" id="BQKI01000075">
    <property type="protein sequence ID" value="GJN21232.1"/>
    <property type="molecule type" value="Genomic_DNA"/>
</dbReference>
<dbReference type="GO" id="GO:0003723">
    <property type="term" value="F:RNA binding"/>
    <property type="evidence" value="ECO:0007669"/>
    <property type="project" value="UniProtKB-UniRule"/>
</dbReference>
<evidence type="ECO:0000259" key="3">
    <source>
        <dbReference type="PROSITE" id="PS50102"/>
    </source>
</evidence>
<keyword evidence="5" id="KW-1185">Reference proteome</keyword>
<protein>
    <recommendedName>
        <fullName evidence="3">RRM domain-containing protein</fullName>
    </recommendedName>
</protein>
<dbReference type="PANTHER" id="PTHR48038">
    <property type="entry name" value="RIBONUCLEOPROTEIN RB97D"/>
    <property type="match status" value="1"/>
</dbReference>
<comment type="caution">
    <text evidence="4">The sequence shown here is derived from an EMBL/GenBank/DDBJ whole genome shotgun (WGS) entry which is preliminary data.</text>
</comment>
<feature type="region of interest" description="Disordered" evidence="2">
    <location>
        <begin position="74"/>
        <end position="161"/>
    </location>
</feature>
<sequence>MSLHIGQLSPDVRQPYLERLFQKYGPCFVYLKDGYGFAVYGCNADAARALRALHGKYVCDRRITVNWSKNQPRFSQGFGRSSRFAESPRRRTSRDGRENIRFRDSLAVKNHPPSHDEHHDKNPASHEKNSPASYDKSHDSASAREKEYDKLTEGVSDTGENIAEEEASLEEMKRDEGGTVDASAIEHERWAEAGKGTPRMVMVLTAMSLIMDWIGKRKLKT</sequence>
<proteinExistence type="predicted"/>
<keyword evidence="1" id="KW-0694">RNA-binding</keyword>
<dbReference type="PANTHER" id="PTHR48038:SF2">
    <property type="entry name" value="OS02G0536400 PROTEIN"/>
    <property type="match status" value="1"/>
</dbReference>
<evidence type="ECO:0000256" key="2">
    <source>
        <dbReference type="SAM" id="MobiDB-lite"/>
    </source>
</evidence>
<feature type="compositionally biased region" description="Basic and acidic residues" evidence="2">
    <location>
        <begin position="113"/>
        <end position="152"/>
    </location>
</feature>
<reference evidence="4" key="1">
    <citation type="journal article" date="2018" name="DNA Res.">
        <title>Multiple hybrid de novo genome assembly of finger millet, an orphan allotetraploid crop.</title>
        <authorList>
            <person name="Hatakeyama M."/>
            <person name="Aluri S."/>
            <person name="Balachadran M.T."/>
            <person name="Sivarajan S.R."/>
            <person name="Patrignani A."/>
            <person name="Gruter S."/>
            <person name="Poveda L."/>
            <person name="Shimizu-Inatsugi R."/>
            <person name="Baeten J."/>
            <person name="Francoijs K.J."/>
            <person name="Nataraja K.N."/>
            <person name="Reddy Y.A.N."/>
            <person name="Phadnis S."/>
            <person name="Ravikumar R.L."/>
            <person name="Schlapbach R."/>
            <person name="Sreeman S.M."/>
            <person name="Shimizu K.K."/>
        </authorList>
    </citation>
    <scope>NUCLEOTIDE SEQUENCE</scope>
</reference>
<evidence type="ECO:0000256" key="1">
    <source>
        <dbReference type="PROSITE-ProRule" id="PRU00176"/>
    </source>
</evidence>
<reference evidence="4" key="2">
    <citation type="submission" date="2021-12" db="EMBL/GenBank/DDBJ databases">
        <title>Resequencing data analysis of finger millet.</title>
        <authorList>
            <person name="Hatakeyama M."/>
            <person name="Aluri S."/>
            <person name="Balachadran M.T."/>
            <person name="Sivarajan S.R."/>
            <person name="Poveda L."/>
            <person name="Shimizu-Inatsugi R."/>
            <person name="Schlapbach R."/>
            <person name="Sreeman S.M."/>
            <person name="Shimizu K.K."/>
        </authorList>
    </citation>
    <scope>NUCLEOTIDE SEQUENCE</scope>
</reference>
<dbReference type="Pfam" id="PF00076">
    <property type="entry name" value="RRM_1"/>
    <property type="match status" value="1"/>
</dbReference>